<dbReference type="PROSITE" id="PS50084">
    <property type="entry name" value="KH_TYPE_1"/>
    <property type="match status" value="5"/>
</dbReference>
<dbReference type="PANTHER" id="PTHR10288">
    <property type="entry name" value="KH DOMAIN CONTAINING RNA BINDING PROTEIN"/>
    <property type="match status" value="1"/>
</dbReference>
<reference evidence="6" key="2">
    <citation type="submission" date="2021-01" db="EMBL/GenBank/DDBJ databases">
        <authorList>
            <person name="Lovell J.T."/>
            <person name="Bentley N."/>
            <person name="Bhattarai G."/>
            <person name="Jenkins J.W."/>
            <person name="Sreedasyam A."/>
            <person name="Alarcon Y."/>
            <person name="Bock C."/>
            <person name="Boston L."/>
            <person name="Carlson J."/>
            <person name="Cervantes K."/>
            <person name="Clermont K."/>
            <person name="Krom N."/>
            <person name="Kubenka K."/>
            <person name="Mamidi S."/>
            <person name="Mattison C."/>
            <person name="Monteros M."/>
            <person name="Pisani C."/>
            <person name="Plott C."/>
            <person name="Rajasekar S."/>
            <person name="Rhein H.S."/>
            <person name="Rohla C."/>
            <person name="Song M."/>
            <person name="Hilaire R.S."/>
            <person name="Shu S."/>
            <person name="Wells L."/>
            <person name="Wang X."/>
            <person name="Webber J."/>
            <person name="Heerema R.J."/>
            <person name="Klein P."/>
            <person name="Conner P."/>
            <person name="Grauke L."/>
            <person name="Grimwood J."/>
            <person name="Schmutz J."/>
            <person name="Randall J.J."/>
        </authorList>
    </citation>
    <scope>NUCLEOTIDE SEQUENCE</scope>
    <source>
        <tissue evidence="6">Leaf</tissue>
    </source>
</reference>
<feature type="compositionally biased region" description="Polar residues" evidence="3">
    <location>
        <begin position="485"/>
        <end position="501"/>
    </location>
</feature>
<dbReference type="CDD" id="cd22460">
    <property type="entry name" value="KH-I_PEPPER_rpt2_like"/>
    <property type="match status" value="2"/>
</dbReference>
<feature type="compositionally biased region" description="Polar residues" evidence="3">
    <location>
        <begin position="528"/>
        <end position="546"/>
    </location>
</feature>
<dbReference type="SUPFAM" id="SSF54791">
    <property type="entry name" value="Eukaryotic type KH-domain (KH-domain type I)"/>
    <property type="match status" value="5"/>
</dbReference>
<dbReference type="Proteomes" id="UP000811246">
    <property type="component" value="Chromosome 5"/>
</dbReference>
<dbReference type="Pfam" id="PF00013">
    <property type="entry name" value="KH_1"/>
    <property type="match status" value="5"/>
</dbReference>
<reference evidence="5" key="1">
    <citation type="submission" date="2020-12" db="EMBL/GenBank/DDBJ databases">
        <title>WGS assembly of Carya illinoinensis cv. Pawnee.</title>
        <authorList>
            <person name="Platts A."/>
            <person name="Shu S."/>
            <person name="Wright S."/>
            <person name="Barry K."/>
            <person name="Edger P."/>
            <person name="Pires J.C."/>
            <person name="Schmutz J."/>
        </authorList>
    </citation>
    <scope>NUCLEOTIDE SEQUENCE</scope>
    <source>
        <tissue evidence="5">Leaf</tissue>
    </source>
</reference>
<accession>A0A8T1QDY6</accession>
<evidence type="ECO:0000313" key="6">
    <source>
        <dbReference type="EMBL" id="KAG6710993.1"/>
    </source>
</evidence>
<organism evidence="5 7">
    <name type="scientific">Carya illinoinensis</name>
    <name type="common">Pecan</name>
    <dbReference type="NCBI Taxonomy" id="32201"/>
    <lineage>
        <taxon>Eukaryota</taxon>
        <taxon>Viridiplantae</taxon>
        <taxon>Streptophyta</taxon>
        <taxon>Embryophyta</taxon>
        <taxon>Tracheophyta</taxon>
        <taxon>Spermatophyta</taxon>
        <taxon>Magnoliopsida</taxon>
        <taxon>eudicotyledons</taxon>
        <taxon>Gunneridae</taxon>
        <taxon>Pentapetalae</taxon>
        <taxon>rosids</taxon>
        <taxon>fabids</taxon>
        <taxon>Fagales</taxon>
        <taxon>Juglandaceae</taxon>
        <taxon>Carya</taxon>
    </lineage>
</organism>
<dbReference type="OrthoDB" id="442947at2759"/>
<dbReference type="Proteomes" id="UP000811609">
    <property type="component" value="Chromosome 5"/>
</dbReference>
<feature type="domain" description="K Homology" evidence="4">
    <location>
        <begin position="163"/>
        <end position="237"/>
    </location>
</feature>
<dbReference type="InterPro" id="IPR004087">
    <property type="entry name" value="KH_dom"/>
</dbReference>
<evidence type="ECO:0000256" key="2">
    <source>
        <dbReference type="PROSITE-ProRule" id="PRU00117"/>
    </source>
</evidence>
<evidence type="ECO:0000256" key="1">
    <source>
        <dbReference type="ARBA" id="ARBA00022737"/>
    </source>
</evidence>
<dbReference type="AlphaFoldDB" id="A0A8T1QDY6"/>
<dbReference type="CDD" id="cd22462">
    <property type="entry name" value="KH-I_HEN4_like_rpt5"/>
    <property type="match status" value="1"/>
</dbReference>
<gene>
    <name evidence="5" type="ORF">CIPAW_05G029000</name>
    <name evidence="6" type="ORF">I3842_05G030600</name>
</gene>
<feature type="domain" description="K Homology" evidence="4">
    <location>
        <begin position="402"/>
        <end position="477"/>
    </location>
</feature>
<evidence type="ECO:0000256" key="3">
    <source>
        <dbReference type="SAM" id="MobiDB-lite"/>
    </source>
</evidence>
<dbReference type="CDD" id="cd22459">
    <property type="entry name" value="KH-I_PEPPER_rpt1_like"/>
    <property type="match status" value="1"/>
</dbReference>
<dbReference type="InterPro" id="IPR004088">
    <property type="entry name" value="KH_dom_type_1"/>
</dbReference>
<dbReference type="GO" id="GO:0003723">
    <property type="term" value="F:RNA binding"/>
    <property type="evidence" value="ECO:0007669"/>
    <property type="project" value="UniProtKB-UniRule"/>
</dbReference>
<dbReference type="InterPro" id="IPR036612">
    <property type="entry name" value="KH_dom_type_1_sf"/>
</dbReference>
<dbReference type="EMBL" id="CM031813">
    <property type="protein sequence ID" value="KAG6652766.1"/>
    <property type="molecule type" value="Genomic_DNA"/>
</dbReference>
<evidence type="ECO:0000313" key="5">
    <source>
        <dbReference type="EMBL" id="KAG6652766.1"/>
    </source>
</evidence>
<keyword evidence="2" id="KW-0694">RNA-binding</keyword>
<feature type="domain" description="K Homology" evidence="4">
    <location>
        <begin position="50"/>
        <end position="153"/>
    </location>
</feature>
<protein>
    <recommendedName>
        <fullName evidence="4">K Homology domain-containing protein</fullName>
    </recommendedName>
</protein>
<feature type="region of interest" description="Disordered" evidence="3">
    <location>
        <begin position="26"/>
        <end position="46"/>
    </location>
</feature>
<sequence>MGSTYLSPPVKRSNSTLYASTAASMYDPSPANGASKRSKHPPPPLSTPLGHVAFRLLCHSSRIGGVIGKSGNVIKTLQQSTGSKIRIEEAPNESPDRVILVVAPGALTTNITLKNYSGSGEEKVSLNSDGVVEVSKAQEALMKVFERILEVAAESDGSEVGVGVVSCRLLVEATQVGSVIGKGGKVVEKIRKESGCKIRILTDKLPACAAPSDEMIEIEGNVLAVKKALVAVSRCLQDCLPVDKTRMIGSKPVEAVPHETLSDLYLDHLSQRNSGPRSMPYSSMNYASGVHPVSIEVERAPALETKTQLQDVIFKMLCSTDRVGGVIGKGGAIVRAFQNETGANISIGASIAECDERLVTITASENPDSRYSPAQKAVVLVFSRSIEAGIEKGQDSVSTKGSPVTVRLVIPSNQVGCLLGKGGAIISEMRKVTGAGIRIIGGEQVPKCVSENDQVVQISGEFSNVQDALYNVTGRLRDNLFSSTQNNVGARSSSSMLSDTSPYGRLRDPVPIGSHPSVGVSHGLSRHASLTQSTDPSVGVSHSLSRHTTLSQSIDHLGSSHGLDLPPSPRSWASQLAVGVNPRSNTDAGRGFTSLKGGLELGSRSKSAIVTNTTVEIIVPDNVISSVYGDNGSNLARLRQISGAKVIVHDPLSGSSDRIVVISGTPDETQAAQSLLHAFILTGSSR</sequence>
<dbReference type="SMART" id="SM00322">
    <property type="entry name" value="KH"/>
    <property type="match status" value="5"/>
</dbReference>
<comment type="caution">
    <text evidence="5">The sequence shown here is derived from an EMBL/GenBank/DDBJ whole genome shotgun (WGS) entry which is preliminary data.</text>
</comment>
<proteinExistence type="predicted"/>
<name>A0A8T1QDY6_CARIL</name>
<evidence type="ECO:0000313" key="7">
    <source>
        <dbReference type="Proteomes" id="UP000811609"/>
    </source>
</evidence>
<dbReference type="EMBL" id="CM031829">
    <property type="protein sequence ID" value="KAG6710993.1"/>
    <property type="molecule type" value="Genomic_DNA"/>
</dbReference>
<feature type="region of interest" description="Disordered" evidence="3">
    <location>
        <begin position="485"/>
        <end position="546"/>
    </location>
</feature>
<feature type="domain" description="K Homology" evidence="4">
    <location>
        <begin position="611"/>
        <end position="681"/>
    </location>
</feature>
<evidence type="ECO:0000259" key="4">
    <source>
        <dbReference type="SMART" id="SM00322"/>
    </source>
</evidence>
<feature type="domain" description="K Homology" evidence="4">
    <location>
        <begin position="310"/>
        <end position="386"/>
    </location>
</feature>
<keyword evidence="7" id="KW-1185">Reference proteome</keyword>
<dbReference type="Gene3D" id="3.30.1370.10">
    <property type="entry name" value="K Homology domain, type 1"/>
    <property type="match status" value="5"/>
</dbReference>
<keyword evidence="1" id="KW-0677">Repeat</keyword>